<dbReference type="OrthoDB" id="43033at2157"/>
<dbReference type="KEGG" id="fpl:Ferp_0666"/>
<evidence type="ECO:0000313" key="3">
    <source>
        <dbReference type="EMBL" id="ADC64837.1"/>
    </source>
</evidence>
<sequence length="322" mass="38354">MNLGFRVTGKFVRELLDVLDEIAEEIRQEEKEKYPYTEWERKREVVKERLRKLPEYVREAISVITVQKRVGRPKKVDLEKRVMLFLFARLMDKSNRDIEELLELFEPLFGIKVSYKTIERLYSDEEVRMALHNLFILLLREEGVSGDFSGDGTGYSLTITKHYRSNPKRKGKDFRYVFRIIDIDTGMYVGFGYSDRSEKDAFEKALGMLKSMGVKVNSISLDKYYSSRKTLRLFDAETAVYVIPKRNLARIGFDWLRVIERIVEAPYRFLKRYFKRNLSEAGFSADKRRFGWLIRQRREDRREMALFAVGLWHNIFAVRVMR</sequence>
<dbReference type="HOGENOM" id="CLU_873197_0_0_2"/>
<dbReference type="KEGG" id="fpl:Ferp_0074"/>
<dbReference type="Proteomes" id="UP000002613">
    <property type="component" value="Chromosome"/>
</dbReference>
<dbReference type="EMBL" id="CP001899">
    <property type="protein sequence ID" value="ADC64290.1"/>
    <property type="molecule type" value="Genomic_DNA"/>
</dbReference>
<dbReference type="EMBL" id="CP001899">
    <property type="protein sequence ID" value="ADC65646.1"/>
    <property type="molecule type" value="Genomic_DNA"/>
</dbReference>
<name>D3RYT3_FERPA</name>
<dbReference type="STRING" id="589924.Ferp_0074"/>
<dbReference type="GeneID" id="8779015"/>
<protein>
    <submittedName>
        <fullName evidence="4">ISA1214-5 transposase</fullName>
    </submittedName>
</protein>
<organism evidence="4 5">
    <name type="scientific">Ferroglobus placidus (strain DSM 10642 / AEDII12DO)</name>
    <dbReference type="NCBI Taxonomy" id="589924"/>
    <lineage>
        <taxon>Archaea</taxon>
        <taxon>Methanobacteriati</taxon>
        <taxon>Methanobacteriota</taxon>
        <taxon>Archaeoglobi</taxon>
        <taxon>Archaeoglobales</taxon>
        <taxon>Archaeoglobaceae</taxon>
        <taxon>Ferroglobus</taxon>
    </lineage>
</organism>
<gene>
    <name evidence="1" type="ordered locus">Ferp_0074</name>
    <name evidence="2" type="ordered locus">Ferp_0101</name>
    <name evidence="3" type="ordered locus">Ferp_0666</name>
    <name evidence="4" type="ordered locus">Ferp_1495</name>
</gene>
<evidence type="ECO:0000313" key="4">
    <source>
        <dbReference type="EMBL" id="ADC65646.1"/>
    </source>
</evidence>
<evidence type="ECO:0000313" key="5">
    <source>
        <dbReference type="Proteomes" id="UP000002613"/>
    </source>
</evidence>
<evidence type="ECO:0000313" key="2">
    <source>
        <dbReference type="EMBL" id="ADC64290.1"/>
    </source>
</evidence>
<dbReference type="EMBL" id="CP001899">
    <property type="protein sequence ID" value="ADC64837.1"/>
    <property type="molecule type" value="Genomic_DNA"/>
</dbReference>
<dbReference type="RefSeq" id="WP_012964613.1">
    <property type="nucleotide sequence ID" value="NC_013849.1"/>
</dbReference>
<reference evidence="5" key="1">
    <citation type="submission" date="2010-02" db="EMBL/GenBank/DDBJ databases">
        <title>Complete sequence of Ferroglobus placidus DSM 10642.</title>
        <authorList>
            <consortium name="US DOE Joint Genome Institute"/>
            <person name="Lucas S."/>
            <person name="Copeland A."/>
            <person name="Lapidus A."/>
            <person name="Cheng J.-F."/>
            <person name="Bruce D."/>
            <person name="Goodwin L."/>
            <person name="Pitluck S."/>
            <person name="Saunders E."/>
            <person name="Brettin T."/>
            <person name="Detter J.C."/>
            <person name="Han C."/>
            <person name="Tapia R."/>
            <person name="Larimer F."/>
            <person name="Land M."/>
            <person name="Hauser L."/>
            <person name="Kyrpides N."/>
            <person name="Ivanova N."/>
            <person name="Holmes D."/>
            <person name="Lovley D."/>
            <person name="Kyrpides N."/>
            <person name="Anderson I.J."/>
            <person name="Woyke T."/>
        </authorList>
    </citation>
    <scope>NUCLEOTIDE SEQUENCE [LARGE SCALE GENOMIC DNA]</scope>
    <source>
        <strain evidence="5">DSM 10642 / AEDII12DO</strain>
    </source>
</reference>
<dbReference type="PaxDb" id="589924-Ferp_0074"/>
<dbReference type="KEGG" id="fpl:Ferp_0101"/>
<accession>D3RYT3</accession>
<dbReference type="KEGG" id="fpl:Ferp_1495"/>
<evidence type="ECO:0000313" key="1">
    <source>
        <dbReference type="EMBL" id="ADC64264.1"/>
    </source>
</evidence>
<proteinExistence type="predicted"/>
<dbReference type="EMBL" id="CP001899">
    <property type="protein sequence ID" value="ADC64264.1"/>
    <property type="molecule type" value="Genomic_DNA"/>
</dbReference>
<reference evidence="4 5" key="2">
    <citation type="journal article" date="2011" name="Stand. Genomic Sci.">
        <title>Complete genome sequence of Ferroglobus placidus AEDII12DO.</title>
        <authorList>
            <person name="Anderson I."/>
            <person name="Risso C."/>
            <person name="Holmes D."/>
            <person name="Lucas S."/>
            <person name="Copeland A."/>
            <person name="Lapidus A."/>
            <person name="Cheng J.F."/>
            <person name="Bruce D."/>
            <person name="Goodwin L."/>
            <person name="Pitluck S."/>
            <person name="Saunders E."/>
            <person name="Brettin T."/>
            <person name="Detter J.C."/>
            <person name="Han C."/>
            <person name="Tapia R."/>
            <person name="Larimer F."/>
            <person name="Land M."/>
            <person name="Hauser L."/>
            <person name="Woyke T."/>
            <person name="Lovley D."/>
            <person name="Kyrpides N."/>
            <person name="Ivanova N."/>
        </authorList>
    </citation>
    <scope>NUCLEOTIDE SEQUENCE [LARGE SCALE GENOMIC DNA]</scope>
    <source>
        <strain evidence="4">DSM 10642</strain>
        <strain evidence="5">DSM 10642 / AEDII12DO</strain>
    </source>
</reference>
<dbReference type="eggNOG" id="arCOG07762">
    <property type="taxonomic scope" value="Archaea"/>
</dbReference>
<dbReference type="AlphaFoldDB" id="D3RYT3"/>
<keyword evidence="5" id="KW-1185">Reference proteome</keyword>